<feature type="compositionally biased region" description="Low complexity" evidence="4">
    <location>
        <begin position="270"/>
        <end position="289"/>
    </location>
</feature>
<dbReference type="GO" id="GO:0034497">
    <property type="term" value="P:protein localization to phagophore assembly site"/>
    <property type="evidence" value="ECO:0007669"/>
    <property type="project" value="TreeGrafter"/>
</dbReference>
<name>A0A371DPU4_9APHY</name>
<dbReference type="Proteomes" id="UP000256964">
    <property type="component" value="Unassembled WGS sequence"/>
</dbReference>
<dbReference type="Gene3D" id="3.30.900.10">
    <property type="entry name" value="HORMA domain"/>
    <property type="match status" value="1"/>
</dbReference>
<feature type="compositionally biased region" description="Basic and acidic residues" evidence="4">
    <location>
        <begin position="745"/>
        <end position="760"/>
    </location>
</feature>
<evidence type="ECO:0000313" key="6">
    <source>
        <dbReference type="EMBL" id="RDX54556.1"/>
    </source>
</evidence>
<reference evidence="6 7" key="1">
    <citation type="journal article" date="2018" name="Biotechnol. Biofuels">
        <title>Integrative visual omics of the white-rot fungus Polyporus brumalis exposes the biotechnological potential of its oxidative enzymes for delignifying raw plant biomass.</title>
        <authorList>
            <person name="Miyauchi S."/>
            <person name="Rancon A."/>
            <person name="Drula E."/>
            <person name="Hage H."/>
            <person name="Chaduli D."/>
            <person name="Favel A."/>
            <person name="Grisel S."/>
            <person name="Henrissat B."/>
            <person name="Herpoel-Gimbert I."/>
            <person name="Ruiz-Duenas F.J."/>
            <person name="Chevret D."/>
            <person name="Hainaut M."/>
            <person name="Lin J."/>
            <person name="Wang M."/>
            <person name="Pangilinan J."/>
            <person name="Lipzen A."/>
            <person name="Lesage-Meessen L."/>
            <person name="Navarro D."/>
            <person name="Riley R."/>
            <person name="Grigoriev I.V."/>
            <person name="Zhou S."/>
            <person name="Raouche S."/>
            <person name="Rosso M.N."/>
        </authorList>
    </citation>
    <scope>NUCLEOTIDE SEQUENCE [LARGE SCALE GENOMIC DNA]</scope>
    <source>
        <strain evidence="6 7">BRFM 1820</strain>
    </source>
</reference>
<feature type="region of interest" description="Disordered" evidence="4">
    <location>
        <begin position="727"/>
        <end position="768"/>
    </location>
</feature>
<evidence type="ECO:0000256" key="2">
    <source>
        <dbReference type="ARBA" id="ARBA00023006"/>
    </source>
</evidence>
<dbReference type="GO" id="GO:0005829">
    <property type="term" value="C:cytosol"/>
    <property type="evidence" value="ECO:0007669"/>
    <property type="project" value="TreeGrafter"/>
</dbReference>
<dbReference type="InterPro" id="IPR018731">
    <property type="entry name" value="Atg13_N"/>
</dbReference>
<accession>A0A371DPU4</accession>
<dbReference type="GO" id="GO:0000423">
    <property type="term" value="P:mitophagy"/>
    <property type="evidence" value="ECO:0007669"/>
    <property type="project" value="TreeGrafter"/>
</dbReference>
<dbReference type="PANTHER" id="PTHR13430">
    <property type="match status" value="1"/>
</dbReference>
<feature type="compositionally biased region" description="Polar residues" evidence="4">
    <location>
        <begin position="260"/>
        <end position="269"/>
    </location>
</feature>
<dbReference type="EMBL" id="KZ857384">
    <property type="protein sequence ID" value="RDX54556.1"/>
    <property type="molecule type" value="Genomic_DNA"/>
</dbReference>
<dbReference type="PANTHER" id="PTHR13430:SF4">
    <property type="entry name" value="AUTOPHAGY-RELATED PROTEIN 13"/>
    <property type="match status" value="1"/>
</dbReference>
<evidence type="ECO:0000256" key="4">
    <source>
        <dbReference type="SAM" id="MobiDB-lite"/>
    </source>
</evidence>
<feature type="compositionally biased region" description="Low complexity" evidence="4">
    <location>
        <begin position="344"/>
        <end position="360"/>
    </location>
</feature>
<dbReference type="AlphaFoldDB" id="A0A371DPU4"/>
<protein>
    <recommendedName>
        <fullName evidence="3">Autophagy-related protein 13</fullName>
    </recommendedName>
</protein>
<comment type="similarity">
    <text evidence="1 3">Belongs to the ATG13 family. Fungi subfamily.</text>
</comment>
<feature type="region of interest" description="Disordered" evidence="4">
    <location>
        <begin position="645"/>
        <end position="714"/>
    </location>
</feature>
<dbReference type="OrthoDB" id="70161at2759"/>
<dbReference type="GO" id="GO:1990316">
    <property type="term" value="C:Atg1/ULK1 kinase complex"/>
    <property type="evidence" value="ECO:0007669"/>
    <property type="project" value="InterPro"/>
</dbReference>
<dbReference type="Pfam" id="PF10033">
    <property type="entry name" value="ATG13"/>
    <property type="match status" value="1"/>
</dbReference>
<keyword evidence="7" id="KW-1185">Reference proteome</keyword>
<sequence>MSNETQKADQIAHRLYSKLALVVNHARATHEPPLNAKVDKWFNLETPDPETFKEHTRIYRSISTAHAVPLFQLQVLLCIPELATNQVLVYLAPDSSRVRIDPTPRYIVLESWTLEYSPHSHSQPHSQDVAPSTMYKYGIPLFRSLFTLLRVLPSWKLARRLRRRVGGNRGGNFSIQLRVDGVDSSVRAGEVMSFDTMPSTLASVLQKERHSLPPITHPTGDLSMAVTYLTSPNFQLDDLESLLSSRFLSLEEGPDFTPTLVKNQQRDSISGSPGSLPLRTSLPRSPPRSIVDRFVIPPPSASHTRSGSFSSTQAARGSPNPSPRLGNIPLPVSRNLSGAGMGTSGVSDSSSSRQGAASIGSREEISALAARMRRESLQGRSSDVASAAGVPIRRPITAVNAFKSSTISSGSPSLHSPSPSLRQNSPLSGGTGPSLPSRPAQSPTSSRVPPSPTANFPSSPVTPFRPSPPFVPSSLGSGRPPSMDGISGSPSGGLPSGSPRTQGKRYSSSFGQRFATPSATGDVSPRGSPRSAPKEVEKATSYLSTNTDDDDISAFVQDIDARKPLPSRREGSESPASAGAPQGHAREATITEESSSAHSNDAPASGSGLGSRPRTLSTPYPGPVLATESAVDERLREMNETFLASLQGLGIGSRRREPSTVNATGDRTDRPSPPRRPSLYSDPLVARRESPLASASIPPSPQTDSAGASGAIIMPGVPLPPMYVRPRLASTGSARSGFSIASEEVLGRMDPEPGGSEERRRSRGPLAG</sequence>
<feature type="region of interest" description="Disordered" evidence="4">
    <location>
        <begin position="257"/>
        <end position="360"/>
    </location>
</feature>
<dbReference type="GO" id="GO:0000407">
    <property type="term" value="C:phagophore assembly site"/>
    <property type="evidence" value="ECO:0007669"/>
    <property type="project" value="TreeGrafter"/>
</dbReference>
<evidence type="ECO:0000256" key="1">
    <source>
        <dbReference type="ARBA" id="ARBA00005246"/>
    </source>
</evidence>
<feature type="domain" description="Autophagy-related protein 13 N-terminal" evidence="5">
    <location>
        <begin position="13"/>
        <end position="234"/>
    </location>
</feature>
<feature type="compositionally biased region" description="Polar residues" evidence="4">
    <location>
        <begin position="301"/>
        <end position="315"/>
    </location>
</feature>
<dbReference type="STRING" id="139420.A0A371DPU4"/>
<evidence type="ECO:0000259" key="5">
    <source>
        <dbReference type="Pfam" id="PF10033"/>
    </source>
</evidence>
<feature type="compositionally biased region" description="Basic and acidic residues" evidence="4">
    <location>
        <begin position="559"/>
        <end position="572"/>
    </location>
</feature>
<evidence type="ECO:0000313" key="7">
    <source>
        <dbReference type="Proteomes" id="UP000256964"/>
    </source>
</evidence>
<feature type="region of interest" description="Disordered" evidence="4">
    <location>
        <begin position="405"/>
        <end position="632"/>
    </location>
</feature>
<dbReference type="InterPro" id="IPR040182">
    <property type="entry name" value="ATG13"/>
</dbReference>
<dbReference type="GO" id="GO:0034727">
    <property type="term" value="P:piecemeal microautophagy of the nucleus"/>
    <property type="evidence" value="ECO:0007669"/>
    <property type="project" value="TreeGrafter"/>
</dbReference>
<gene>
    <name evidence="6" type="ORF">OH76DRAFT_1453022</name>
</gene>
<evidence type="ECO:0000256" key="3">
    <source>
        <dbReference type="RuleBase" id="RU361214"/>
    </source>
</evidence>
<keyword evidence="2 3" id="KW-0072">Autophagy</keyword>
<feature type="compositionally biased region" description="Polar residues" evidence="4">
    <location>
        <begin position="500"/>
        <end position="521"/>
    </location>
</feature>
<proteinExistence type="inferred from homology"/>
<organism evidence="6 7">
    <name type="scientific">Lentinus brumalis</name>
    <dbReference type="NCBI Taxonomy" id="2498619"/>
    <lineage>
        <taxon>Eukaryota</taxon>
        <taxon>Fungi</taxon>
        <taxon>Dikarya</taxon>
        <taxon>Basidiomycota</taxon>
        <taxon>Agaricomycotina</taxon>
        <taxon>Agaricomycetes</taxon>
        <taxon>Polyporales</taxon>
        <taxon>Polyporaceae</taxon>
        <taxon>Lentinus</taxon>
    </lineage>
</organism>
<dbReference type="InterPro" id="IPR036570">
    <property type="entry name" value="HORMA_dom_sf"/>
</dbReference>
<feature type="compositionally biased region" description="Low complexity" evidence="4">
    <location>
        <begin position="405"/>
        <end position="420"/>
    </location>
</feature>